<accession>A0ABV0UPW6</accession>
<dbReference type="Gene3D" id="1.10.10.10">
    <property type="entry name" value="Winged helix-like DNA-binding domain superfamily/Winged helix DNA-binding domain"/>
    <property type="match status" value="1"/>
</dbReference>
<reference evidence="2 3" key="1">
    <citation type="submission" date="2021-06" db="EMBL/GenBank/DDBJ databases">
        <authorList>
            <person name="Palmer J.M."/>
        </authorList>
    </citation>
    <scope>NUCLEOTIDE SEQUENCE [LARGE SCALE GENOMIC DNA]</scope>
    <source>
        <strain evidence="3">if_2019</strain>
        <tissue evidence="2">Muscle</tissue>
    </source>
</reference>
<protein>
    <submittedName>
        <fullName evidence="2">Uncharacterized protein</fullName>
    </submittedName>
</protein>
<proteinExistence type="predicted"/>
<evidence type="ECO:0000313" key="2">
    <source>
        <dbReference type="EMBL" id="MEQ2245872.1"/>
    </source>
</evidence>
<name>A0ABV0UPW6_9TELE</name>
<gene>
    <name evidence="2" type="ORF">ILYODFUR_032390</name>
</gene>
<feature type="compositionally biased region" description="Low complexity" evidence="1">
    <location>
        <begin position="57"/>
        <end position="70"/>
    </location>
</feature>
<organism evidence="2 3">
    <name type="scientific">Ilyodon furcidens</name>
    <name type="common">goldbreast splitfin</name>
    <dbReference type="NCBI Taxonomy" id="33524"/>
    <lineage>
        <taxon>Eukaryota</taxon>
        <taxon>Metazoa</taxon>
        <taxon>Chordata</taxon>
        <taxon>Craniata</taxon>
        <taxon>Vertebrata</taxon>
        <taxon>Euteleostomi</taxon>
        <taxon>Actinopterygii</taxon>
        <taxon>Neopterygii</taxon>
        <taxon>Teleostei</taxon>
        <taxon>Neoteleostei</taxon>
        <taxon>Acanthomorphata</taxon>
        <taxon>Ovalentaria</taxon>
        <taxon>Atherinomorphae</taxon>
        <taxon>Cyprinodontiformes</taxon>
        <taxon>Goodeidae</taxon>
        <taxon>Ilyodon</taxon>
    </lineage>
</organism>
<dbReference type="Proteomes" id="UP001482620">
    <property type="component" value="Unassembled WGS sequence"/>
</dbReference>
<sequence>MMTKWEDISNGLREATLAAHQPGRGYQVISKLSKVHQSTDRKHVPQKKTSQTAANLPRSGHPSRSSPGQSVKLTEMTVERGSTGCYRRFCEMLNHEVSLHHHG</sequence>
<feature type="region of interest" description="Disordered" evidence="1">
    <location>
        <begin position="32"/>
        <end position="71"/>
    </location>
</feature>
<dbReference type="EMBL" id="JAHRIQ010074764">
    <property type="protein sequence ID" value="MEQ2245872.1"/>
    <property type="molecule type" value="Genomic_DNA"/>
</dbReference>
<evidence type="ECO:0000256" key="1">
    <source>
        <dbReference type="SAM" id="MobiDB-lite"/>
    </source>
</evidence>
<keyword evidence="3" id="KW-1185">Reference proteome</keyword>
<evidence type="ECO:0000313" key="3">
    <source>
        <dbReference type="Proteomes" id="UP001482620"/>
    </source>
</evidence>
<comment type="caution">
    <text evidence="2">The sequence shown here is derived from an EMBL/GenBank/DDBJ whole genome shotgun (WGS) entry which is preliminary data.</text>
</comment>
<dbReference type="InterPro" id="IPR036388">
    <property type="entry name" value="WH-like_DNA-bd_sf"/>
</dbReference>